<keyword evidence="15" id="KW-1185">Reference proteome</keyword>
<evidence type="ECO:0000259" key="12">
    <source>
        <dbReference type="Pfam" id="PF10645"/>
    </source>
</evidence>
<dbReference type="Gene3D" id="2.70.98.30">
    <property type="entry name" value="Golgi alpha-mannosidase II, domain 4"/>
    <property type="match status" value="1"/>
</dbReference>
<keyword evidence="10" id="KW-0732">Signal</keyword>
<reference evidence="14" key="1">
    <citation type="submission" date="2016-10" db="EMBL/GenBank/DDBJ databases">
        <authorList>
            <person name="Benchimol M."/>
            <person name="Almeida L.G."/>
            <person name="Vasconcelos A.T."/>
            <person name="Perreira-Neves A."/>
            <person name="Rosa I.A."/>
            <person name="Tasca T."/>
            <person name="Bogo M.R."/>
            <person name="de Souza W."/>
        </authorList>
    </citation>
    <scope>NUCLEOTIDE SEQUENCE [LARGE SCALE GENOMIC DNA]</scope>
    <source>
        <strain evidence="14">K</strain>
    </source>
</reference>
<dbReference type="InterPro" id="IPR005200">
    <property type="entry name" value="Endo-beta-glucanase"/>
</dbReference>
<proteinExistence type="inferred from homology"/>
<dbReference type="GO" id="GO:0030246">
    <property type="term" value="F:carbohydrate binding"/>
    <property type="evidence" value="ECO:0007669"/>
    <property type="project" value="InterPro"/>
</dbReference>
<evidence type="ECO:0000256" key="2">
    <source>
        <dbReference type="ARBA" id="ARBA00010730"/>
    </source>
</evidence>
<dbReference type="Gene3D" id="1.20.5.420">
    <property type="entry name" value="Immunoglobulin FC, subunit C"/>
    <property type="match status" value="1"/>
</dbReference>
<evidence type="ECO:0000259" key="11">
    <source>
        <dbReference type="Pfam" id="PF03639"/>
    </source>
</evidence>
<dbReference type="GO" id="GO:0042973">
    <property type="term" value="F:glucan endo-1,3-beta-D-glucosidase activity"/>
    <property type="evidence" value="ECO:0007669"/>
    <property type="project" value="UniProtKB-EC"/>
</dbReference>
<evidence type="ECO:0000256" key="1">
    <source>
        <dbReference type="ARBA" id="ARBA00000382"/>
    </source>
</evidence>
<dbReference type="EC" id="3.2.1.39" evidence="3"/>
<dbReference type="GO" id="GO:0009986">
    <property type="term" value="C:cell surface"/>
    <property type="evidence" value="ECO:0007669"/>
    <property type="project" value="TreeGrafter"/>
</dbReference>
<dbReference type="PANTHER" id="PTHR31983">
    <property type="entry name" value="ENDO-1,3(4)-BETA-GLUCANASE 1"/>
    <property type="match status" value="1"/>
</dbReference>
<evidence type="ECO:0000313" key="14">
    <source>
        <dbReference type="EMBL" id="OHT01083.1"/>
    </source>
</evidence>
<keyword evidence="4" id="KW-0378">Hydrolase</keyword>
<dbReference type="InterPro" id="IPR040720">
    <property type="entry name" value="GH81_C"/>
</dbReference>
<dbReference type="Gene3D" id="1.10.287.1170">
    <property type="entry name" value="glycoside hydrolase family 81 endo-[beta] glucanase"/>
    <property type="match status" value="1"/>
</dbReference>
<keyword evidence="6" id="KW-0326">Glycosidase</keyword>
<dbReference type="OrthoDB" id="4473401at2759"/>
<dbReference type="VEuPathDB" id="TrichDB:TRFO_01652"/>
<name>A0A1J4JPW6_9EUKA</name>
<evidence type="ECO:0000256" key="7">
    <source>
        <dbReference type="ARBA" id="ARBA00023316"/>
    </source>
</evidence>
<feature type="domain" description="Endo-1,3(4)-beta-glucanase 1 carbohydrate binding" evidence="12">
    <location>
        <begin position="761"/>
        <end position="803"/>
    </location>
</feature>
<comment type="caution">
    <text evidence="14">The sequence shown here is derived from an EMBL/GenBank/DDBJ whole genome shotgun (WGS) entry which is preliminary data.</text>
</comment>
<dbReference type="RefSeq" id="XP_068354219.1">
    <property type="nucleotide sequence ID" value="XM_068490228.1"/>
</dbReference>
<dbReference type="InterPro" id="IPR040451">
    <property type="entry name" value="GH81_N"/>
</dbReference>
<dbReference type="Proteomes" id="UP000179807">
    <property type="component" value="Unassembled WGS sequence"/>
</dbReference>
<feature type="region of interest" description="Disordered" evidence="9">
    <location>
        <begin position="711"/>
        <end position="757"/>
    </location>
</feature>
<comment type="similarity">
    <text evidence="2">Belongs to the glycosyl hydrolase 81 family.</text>
</comment>
<dbReference type="Pfam" id="PF10645">
    <property type="entry name" value="Carb_bind"/>
    <property type="match status" value="1"/>
</dbReference>
<protein>
    <recommendedName>
        <fullName evidence="3">glucan endo-1,3-beta-D-glucosidase</fullName>
        <ecNumber evidence="3">3.2.1.39</ecNumber>
    </recommendedName>
</protein>
<dbReference type="GO" id="GO:0052861">
    <property type="term" value="F:endo-1,3(4)-beta-glucanase activity"/>
    <property type="evidence" value="ECO:0007669"/>
    <property type="project" value="InterPro"/>
</dbReference>
<sequence>MLGFLTLLLNLVTSKDVFSSIIDDTDPKSLIGSTTHPLQPRGVSEDKPIQTNKFYDHIFLEEQDSYIFSDPYRFWWTPSDSENIGLCIGHTDESQRVYDTQNTVSQFYFNPVGLCSLGFGASDIKTSTKPKLDNIDHMSIRITAESMQTTLISGQAVPTMIYHNSVPSIFTNTFTIATLTATIPNKKYEVTLSDNNKWIIYLFGGDISLSKISDTVIKGSGNFDGYIQIVKVPKENSNEAIKAYDAHTGKYITGISVTGYTEGNSGFYSFNYESAGSGDSSPLVFLLPHQIDTLQSGATKTSIKLETCTCGWATAVAVDSAVTFKETVPKDYGFLPLKLDGTPLGYSEEALQKIAAAATEELQTDFYENSNPGSMYFGGKDVAKYAEVCLTISDVLGDAKGTGICMKKLKKAFNRYVENKQTYPLAYDTTWKGVVSQAGITGDRLSDFGNSYYNDHHFHYGYFIHAAAIIAHIEPSWVNEGNNKVFVNMLIRDYANPSTKDKYFPIHRAFDFYHGHSWATGIFMAADGKDEESTSEDYNSYYGMKLWAKIIGDEDMEARANIILGILQNSVNKYMLYAEGNVQPQQVQGNYIAGITFMNKIHHATYFSGEIKCIQGIQMIPLTPMSNFYRKAEFVKREWNDLLAPIVDGVEDGWRGILMANLALIDPQKSYEFFGKSNFNKNMLDDGQTLTWCLTYAAGLYGKDAVSFPTGEATTPDYDGEDPTPAPSTPTPAPSTPTPVAPTPSSPTPVPPISPDDSCGTYDKDHYVCDGGQLCPILNGVSYRNCNGACYNPSEYHCEGGQLIYGK</sequence>
<feature type="domain" description="Glycosyl hydrolase family 81 C-terminal" evidence="13">
    <location>
        <begin position="346"/>
        <end position="694"/>
    </location>
</feature>
<evidence type="ECO:0000259" key="13">
    <source>
        <dbReference type="Pfam" id="PF17652"/>
    </source>
</evidence>
<dbReference type="PROSITE" id="PS52008">
    <property type="entry name" value="GH81"/>
    <property type="match status" value="1"/>
</dbReference>
<evidence type="ECO:0000256" key="4">
    <source>
        <dbReference type="ARBA" id="ARBA00022801"/>
    </source>
</evidence>
<feature type="signal peptide" evidence="10">
    <location>
        <begin position="1"/>
        <end position="19"/>
    </location>
</feature>
<evidence type="ECO:0000256" key="8">
    <source>
        <dbReference type="ARBA" id="ARBA00023326"/>
    </source>
</evidence>
<dbReference type="GO" id="GO:0071555">
    <property type="term" value="P:cell wall organization"/>
    <property type="evidence" value="ECO:0007669"/>
    <property type="project" value="UniProtKB-KW"/>
</dbReference>
<keyword evidence="7" id="KW-0961">Cell wall biogenesis/degradation</keyword>
<organism evidence="14 15">
    <name type="scientific">Tritrichomonas foetus</name>
    <dbReference type="NCBI Taxonomy" id="1144522"/>
    <lineage>
        <taxon>Eukaryota</taxon>
        <taxon>Metamonada</taxon>
        <taxon>Parabasalia</taxon>
        <taxon>Tritrichomonadida</taxon>
        <taxon>Tritrichomonadidae</taxon>
        <taxon>Tritrichomonas</taxon>
    </lineage>
</organism>
<evidence type="ECO:0000256" key="10">
    <source>
        <dbReference type="SAM" id="SignalP"/>
    </source>
</evidence>
<dbReference type="GeneID" id="94824932"/>
<keyword evidence="5" id="KW-0119">Carbohydrate metabolism</keyword>
<dbReference type="Pfam" id="PF17652">
    <property type="entry name" value="Glyco_hydro81C"/>
    <property type="match status" value="1"/>
</dbReference>
<accession>A0A1J4JPW6</accession>
<evidence type="ECO:0000256" key="5">
    <source>
        <dbReference type="ARBA" id="ARBA00023277"/>
    </source>
</evidence>
<feature type="domain" description="Glycosyl hydrolase family 81 N-terminal" evidence="11">
    <location>
        <begin position="36"/>
        <end position="337"/>
    </location>
</feature>
<evidence type="ECO:0000256" key="6">
    <source>
        <dbReference type="ARBA" id="ARBA00023295"/>
    </source>
</evidence>
<dbReference type="AlphaFoldDB" id="A0A1J4JPW6"/>
<keyword evidence="8" id="KW-0624">Polysaccharide degradation</keyword>
<feature type="compositionally biased region" description="Pro residues" evidence="9">
    <location>
        <begin position="724"/>
        <end position="754"/>
    </location>
</feature>
<dbReference type="PANTHER" id="PTHR31983:SF21">
    <property type="entry name" value="PRIMARY SEPTUM GLUCAN ENDO-1,3-BETA-D-GLUCOSIDASE"/>
    <property type="match status" value="1"/>
</dbReference>
<dbReference type="InterPro" id="IPR018909">
    <property type="entry name" value="Eng1_septum"/>
</dbReference>
<comment type="catalytic activity">
    <reaction evidence="1">
        <text>Hydrolysis of (1-&gt;3)-beta-D-glucosidic linkages in (1-&gt;3)-beta-D-glucans.</text>
        <dbReference type="EC" id="3.2.1.39"/>
    </reaction>
</comment>
<dbReference type="GO" id="GO:0000272">
    <property type="term" value="P:polysaccharide catabolic process"/>
    <property type="evidence" value="ECO:0007669"/>
    <property type="project" value="UniProtKB-KW"/>
</dbReference>
<evidence type="ECO:0000256" key="9">
    <source>
        <dbReference type="SAM" id="MobiDB-lite"/>
    </source>
</evidence>
<evidence type="ECO:0000256" key="3">
    <source>
        <dbReference type="ARBA" id="ARBA00012780"/>
    </source>
</evidence>
<gene>
    <name evidence="14" type="primary">eng2</name>
    <name evidence="14" type="ORF">TRFO_01652</name>
</gene>
<dbReference type="EMBL" id="MLAK01000926">
    <property type="protein sequence ID" value="OHT01083.1"/>
    <property type="molecule type" value="Genomic_DNA"/>
</dbReference>
<dbReference type="Pfam" id="PF03639">
    <property type="entry name" value="Glyco_hydro_81"/>
    <property type="match status" value="1"/>
</dbReference>
<feature type="chain" id="PRO_5012610936" description="glucan endo-1,3-beta-D-glucosidase" evidence="10">
    <location>
        <begin position="20"/>
        <end position="807"/>
    </location>
</feature>
<evidence type="ECO:0000313" key="15">
    <source>
        <dbReference type="Proteomes" id="UP000179807"/>
    </source>
</evidence>